<dbReference type="PANTHER" id="PTHR11609:SF5">
    <property type="entry name" value="PHOSPHORIBOSYLAMINOIMIDAZOLE CARBOXYLASE"/>
    <property type="match status" value="1"/>
</dbReference>
<evidence type="ECO:0000256" key="6">
    <source>
        <dbReference type="RuleBase" id="RU361200"/>
    </source>
</evidence>
<dbReference type="InterPro" id="IPR005875">
    <property type="entry name" value="PurK"/>
</dbReference>
<dbReference type="EC" id="6.3.4.18" evidence="5 6"/>
<dbReference type="Pfam" id="PF02222">
    <property type="entry name" value="ATP-grasp"/>
    <property type="match status" value="1"/>
</dbReference>
<dbReference type="EMBL" id="CP036349">
    <property type="protein sequence ID" value="QDV76313.1"/>
    <property type="molecule type" value="Genomic_DNA"/>
</dbReference>
<dbReference type="InterPro" id="IPR011054">
    <property type="entry name" value="Rudment_hybrid_motif"/>
</dbReference>
<dbReference type="FunFam" id="3.30.1490.20:FF:000015">
    <property type="entry name" value="N5-carboxyaminoimidazole ribonucleotide synthase"/>
    <property type="match status" value="1"/>
</dbReference>
<dbReference type="InterPro" id="IPR040686">
    <property type="entry name" value="PurK_C"/>
</dbReference>
<dbReference type="NCBIfam" id="TIGR01161">
    <property type="entry name" value="purK"/>
    <property type="match status" value="1"/>
</dbReference>
<dbReference type="HAMAP" id="MF_01928">
    <property type="entry name" value="PurK"/>
    <property type="match status" value="1"/>
</dbReference>
<accession>A0A518KEW2</accession>
<name>A0A518KEW2_9BACT</name>
<keyword evidence="3 5" id="KW-0658">Purine biosynthesis</keyword>
<dbReference type="NCBIfam" id="NF004677">
    <property type="entry name" value="PRK06019.1-3"/>
    <property type="match status" value="1"/>
</dbReference>
<comment type="pathway">
    <text evidence="5 6">Purine metabolism; IMP biosynthesis via de novo pathway; 5-amino-1-(5-phospho-D-ribosyl)imidazole-4-carboxylate from 5-amino-1-(5-phospho-D-ribosyl)imidazole (N5-CAIR route): step 1/2.</text>
</comment>
<dbReference type="GO" id="GO:0034028">
    <property type="term" value="F:5-(carboxyamino)imidazole ribonucleotide synthase activity"/>
    <property type="evidence" value="ECO:0007669"/>
    <property type="project" value="UniProtKB-UniRule"/>
</dbReference>
<dbReference type="PROSITE" id="PS50975">
    <property type="entry name" value="ATP_GRASP"/>
    <property type="match status" value="1"/>
</dbReference>
<dbReference type="Gene3D" id="3.30.470.20">
    <property type="entry name" value="ATP-grasp fold, B domain"/>
    <property type="match status" value="1"/>
</dbReference>
<feature type="binding site" evidence="5">
    <location>
        <begin position="284"/>
        <end position="285"/>
    </location>
    <ligand>
        <name>ATP</name>
        <dbReference type="ChEBI" id="CHEBI:30616"/>
    </ligand>
</feature>
<feature type="binding site" evidence="5">
    <location>
        <begin position="168"/>
        <end position="174"/>
    </location>
    <ligand>
        <name>ATP</name>
        <dbReference type="ChEBI" id="CHEBI:30616"/>
    </ligand>
</feature>
<evidence type="ECO:0000313" key="9">
    <source>
        <dbReference type="Proteomes" id="UP000316426"/>
    </source>
</evidence>
<gene>
    <name evidence="5 6 8" type="primary">purK</name>
    <name evidence="8" type="ORF">Spa11_45430</name>
</gene>
<dbReference type="InterPro" id="IPR013815">
    <property type="entry name" value="ATP_grasp_subdomain_1"/>
</dbReference>
<dbReference type="RefSeq" id="WP_231933080.1">
    <property type="nucleotide sequence ID" value="NZ_CP036349.1"/>
</dbReference>
<comment type="function">
    <text evidence="5">Catalyzes the ATP-dependent conversion of 5-aminoimidazole ribonucleotide (AIR) and HCO(3)(-) to N5-carboxyaminoimidazole ribonucleotide (N5-CAIR).</text>
</comment>
<dbReference type="Pfam" id="PF17769">
    <property type="entry name" value="PurK_C"/>
    <property type="match status" value="1"/>
</dbReference>
<evidence type="ECO:0000256" key="1">
    <source>
        <dbReference type="ARBA" id="ARBA00022598"/>
    </source>
</evidence>
<evidence type="ECO:0000256" key="3">
    <source>
        <dbReference type="ARBA" id="ARBA00022755"/>
    </source>
</evidence>
<evidence type="ECO:0000256" key="4">
    <source>
        <dbReference type="ARBA" id="ARBA00022840"/>
    </source>
</evidence>
<dbReference type="InterPro" id="IPR011761">
    <property type="entry name" value="ATP-grasp"/>
</dbReference>
<reference evidence="8 9" key="1">
    <citation type="submission" date="2019-02" db="EMBL/GenBank/DDBJ databases">
        <title>Deep-cultivation of Planctomycetes and their phenomic and genomic characterization uncovers novel biology.</title>
        <authorList>
            <person name="Wiegand S."/>
            <person name="Jogler M."/>
            <person name="Boedeker C."/>
            <person name="Pinto D."/>
            <person name="Vollmers J."/>
            <person name="Rivas-Marin E."/>
            <person name="Kohn T."/>
            <person name="Peeters S.H."/>
            <person name="Heuer A."/>
            <person name="Rast P."/>
            <person name="Oberbeckmann S."/>
            <person name="Bunk B."/>
            <person name="Jeske O."/>
            <person name="Meyerdierks A."/>
            <person name="Storesund J.E."/>
            <person name="Kallscheuer N."/>
            <person name="Luecker S."/>
            <person name="Lage O.M."/>
            <person name="Pohl T."/>
            <person name="Merkel B.J."/>
            <person name="Hornburger P."/>
            <person name="Mueller R.-W."/>
            <person name="Bruemmer F."/>
            <person name="Labrenz M."/>
            <person name="Spormann A.M."/>
            <person name="Op den Camp H."/>
            <person name="Overmann J."/>
            <person name="Amann R."/>
            <person name="Jetten M.S.M."/>
            <person name="Mascher T."/>
            <person name="Medema M.H."/>
            <person name="Devos D.P."/>
            <person name="Kaster A.-K."/>
            <person name="Ovreas L."/>
            <person name="Rohde M."/>
            <person name="Galperin M.Y."/>
            <person name="Jogler C."/>
        </authorList>
    </citation>
    <scope>NUCLEOTIDE SEQUENCE [LARGE SCALE GENOMIC DNA]</scope>
    <source>
        <strain evidence="8 9">Spa11</strain>
    </source>
</reference>
<dbReference type="PANTHER" id="PTHR11609">
    <property type="entry name" value="PURINE BIOSYNTHESIS PROTEIN 6/7, PUR6/7"/>
    <property type="match status" value="1"/>
</dbReference>
<evidence type="ECO:0000256" key="2">
    <source>
        <dbReference type="ARBA" id="ARBA00022741"/>
    </source>
</evidence>
<sequence>MSPAPSTPARSIEALKPGQALQPGSTLGVFGGGQLGRMFTHAAQRMGYRVHVFTPHRGSPAGLVAEHEHVGLLSDLRSVASFALSVDAATLEFENVPTESIAVAELHTPVRPGSHVLHTTQHRVREKTFLQEAGVPVGPFAAVNSFEELKSAAHTVGLPAVLKTAQMGYDGKGQRVIKDASQLEATWNAIGPGECILEAFIDFTREVSVLVARGLDGETVLYGPIENEHADHILDVSVLPAPGTTPAIAHEAARIATRVAEGLDAVGLLCVEMFQTWNGALLVNEIAPRPHNSGHLTIEGCRTSQFEQQVRTVAGLPLGSPESLRPAAMANLLGDLWYTTDGAPREPNWSAALAEGASLHLYGKESPRAGRKMGHLTILGDTPEAVRDAARAARERLRS</sequence>
<evidence type="ECO:0000256" key="5">
    <source>
        <dbReference type="HAMAP-Rule" id="MF_01928"/>
    </source>
</evidence>
<protein>
    <recommendedName>
        <fullName evidence="5 6">N5-carboxyaminoimidazole ribonucleotide synthase</fullName>
        <shortName evidence="5 6">N5-CAIR synthase</shortName>
        <ecNumber evidence="5 6">6.3.4.18</ecNumber>
    </recommendedName>
    <alternativeName>
        <fullName evidence="5 6">5-(carboxyamino)imidazole ribonucleotide synthetase</fullName>
    </alternativeName>
</protein>
<dbReference type="SUPFAM" id="SSF56059">
    <property type="entry name" value="Glutathione synthetase ATP-binding domain-like"/>
    <property type="match status" value="1"/>
</dbReference>
<dbReference type="InterPro" id="IPR016185">
    <property type="entry name" value="PreATP-grasp_dom_sf"/>
</dbReference>
<dbReference type="Proteomes" id="UP000316426">
    <property type="component" value="Chromosome"/>
</dbReference>
<dbReference type="InterPro" id="IPR054350">
    <property type="entry name" value="PurT/PurK_preATP-grasp"/>
</dbReference>
<dbReference type="InterPro" id="IPR029752">
    <property type="entry name" value="D-isomer_DH_CS1"/>
</dbReference>
<dbReference type="AlphaFoldDB" id="A0A518KEW2"/>
<feature type="domain" description="ATP-grasp" evidence="7">
    <location>
        <begin position="127"/>
        <end position="314"/>
    </location>
</feature>
<dbReference type="NCBIfam" id="NF004676">
    <property type="entry name" value="PRK06019.1-2"/>
    <property type="match status" value="1"/>
</dbReference>
<keyword evidence="2 5" id="KW-0547">Nucleotide-binding</keyword>
<dbReference type="NCBIfam" id="NF004679">
    <property type="entry name" value="PRK06019.1-5"/>
    <property type="match status" value="1"/>
</dbReference>
<feature type="binding site" evidence="5">
    <location>
        <position position="123"/>
    </location>
    <ligand>
        <name>ATP</name>
        <dbReference type="ChEBI" id="CHEBI:30616"/>
    </ligand>
</feature>
<dbReference type="SUPFAM" id="SSF52440">
    <property type="entry name" value="PreATP-grasp domain"/>
    <property type="match status" value="1"/>
</dbReference>
<evidence type="ECO:0000313" key="8">
    <source>
        <dbReference type="EMBL" id="QDV76313.1"/>
    </source>
</evidence>
<dbReference type="SUPFAM" id="SSF51246">
    <property type="entry name" value="Rudiment single hybrid motif"/>
    <property type="match status" value="1"/>
</dbReference>
<keyword evidence="1 5" id="KW-0436">Ligase</keyword>
<dbReference type="GO" id="GO:0004638">
    <property type="term" value="F:phosphoribosylaminoimidazole carboxylase activity"/>
    <property type="evidence" value="ECO:0007669"/>
    <property type="project" value="InterPro"/>
</dbReference>
<keyword evidence="9" id="KW-1185">Reference proteome</keyword>
<dbReference type="PROSITE" id="PS00065">
    <property type="entry name" value="D_2_HYDROXYACID_DH_1"/>
    <property type="match status" value="1"/>
</dbReference>
<evidence type="ECO:0000259" key="7">
    <source>
        <dbReference type="PROSITE" id="PS50975"/>
    </source>
</evidence>
<dbReference type="GO" id="GO:0006189">
    <property type="term" value="P:'de novo' IMP biosynthetic process"/>
    <property type="evidence" value="ECO:0007669"/>
    <property type="project" value="UniProtKB-UniRule"/>
</dbReference>
<feature type="binding site" evidence="5">
    <location>
        <position position="229"/>
    </location>
    <ligand>
        <name>ATP</name>
        <dbReference type="ChEBI" id="CHEBI:30616"/>
    </ligand>
</feature>
<feature type="binding site" evidence="5">
    <location>
        <position position="163"/>
    </location>
    <ligand>
        <name>ATP</name>
        <dbReference type="ChEBI" id="CHEBI:30616"/>
    </ligand>
</feature>
<dbReference type="UniPathway" id="UPA00074">
    <property type="reaction ID" value="UER00942"/>
</dbReference>
<dbReference type="KEGG" id="bmei:Spa11_45430"/>
<dbReference type="Pfam" id="PF22660">
    <property type="entry name" value="RS_preATP-grasp-like"/>
    <property type="match status" value="1"/>
</dbReference>
<dbReference type="GO" id="GO:0005829">
    <property type="term" value="C:cytosol"/>
    <property type="evidence" value="ECO:0007669"/>
    <property type="project" value="TreeGrafter"/>
</dbReference>
<comment type="function">
    <text evidence="6">Catalyzes the ATP-dependent conversion of 5-aminoimidazole ribonucleotide (AIR) and HCO(3)- to N5-carboxyaminoimidazole ribonucleotide (N5-CAIR).</text>
</comment>
<comment type="catalytic activity">
    <reaction evidence="5 6">
        <text>5-amino-1-(5-phospho-beta-D-ribosyl)imidazole + hydrogencarbonate + ATP = 5-carboxyamino-1-(5-phospho-D-ribosyl)imidazole + ADP + phosphate + 2 H(+)</text>
        <dbReference type="Rhea" id="RHEA:19317"/>
        <dbReference type="ChEBI" id="CHEBI:15378"/>
        <dbReference type="ChEBI" id="CHEBI:17544"/>
        <dbReference type="ChEBI" id="CHEBI:30616"/>
        <dbReference type="ChEBI" id="CHEBI:43474"/>
        <dbReference type="ChEBI" id="CHEBI:58730"/>
        <dbReference type="ChEBI" id="CHEBI:137981"/>
        <dbReference type="ChEBI" id="CHEBI:456216"/>
        <dbReference type="EC" id="6.3.4.18"/>
    </reaction>
</comment>
<dbReference type="GO" id="GO:0046872">
    <property type="term" value="F:metal ion binding"/>
    <property type="evidence" value="ECO:0007669"/>
    <property type="project" value="InterPro"/>
</dbReference>
<dbReference type="Gene3D" id="3.30.1490.20">
    <property type="entry name" value="ATP-grasp fold, A domain"/>
    <property type="match status" value="1"/>
</dbReference>
<feature type="binding site" evidence="5">
    <location>
        <begin position="198"/>
        <end position="201"/>
    </location>
    <ligand>
        <name>ATP</name>
        <dbReference type="ChEBI" id="CHEBI:30616"/>
    </ligand>
</feature>
<comment type="similarity">
    <text evidence="5 6">Belongs to the PurK/PurT family.</text>
</comment>
<proteinExistence type="inferred from homology"/>
<comment type="subunit">
    <text evidence="5 6">Homodimer.</text>
</comment>
<dbReference type="Gene3D" id="3.40.50.20">
    <property type="match status" value="1"/>
</dbReference>
<keyword evidence="4 5" id="KW-0067">ATP-binding</keyword>
<organism evidence="8 9">
    <name type="scientific">Botrimarina mediterranea</name>
    <dbReference type="NCBI Taxonomy" id="2528022"/>
    <lineage>
        <taxon>Bacteria</taxon>
        <taxon>Pseudomonadati</taxon>
        <taxon>Planctomycetota</taxon>
        <taxon>Planctomycetia</taxon>
        <taxon>Pirellulales</taxon>
        <taxon>Lacipirellulaceae</taxon>
        <taxon>Botrimarina</taxon>
    </lineage>
</organism>
<dbReference type="InterPro" id="IPR003135">
    <property type="entry name" value="ATP-grasp_carboxylate-amine"/>
</dbReference>
<feature type="binding site" evidence="5">
    <location>
        <position position="206"/>
    </location>
    <ligand>
        <name>ATP</name>
        <dbReference type="ChEBI" id="CHEBI:30616"/>
    </ligand>
</feature>
<dbReference type="GO" id="GO:0005524">
    <property type="term" value="F:ATP binding"/>
    <property type="evidence" value="ECO:0007669"/>
    <property type="project" value="UniProtKB-UniRule"/>
</dbReference>